<accession>A0A562BQ01</accession>
<dbReference type="SUPFAM" id="SSF53850">
    <property type="entry name" value="Periplasmic binding protein-like II"/>
    <property type="match status" value="1"/>
</dbReference>
<proteinExistence type="inferred from homology"/>
<keyword evidence="2" id="KW-0675">Receptor</keyword>
<protein>
    <submittedName>
        <fullName evidence="2">Tripartite-type tricarboxylate transporter receptor subunit TctC</fullName>
    </submittedName>
</protein>
<dbReference type="EMBL" id="VLJN01000010">
    <property type="protein sequence ID" value="TWG87241.1"/>
    <property type="molecule type" value="Genomic_DNA"/>
</dbReference>
<dbReference type="Proteomes" id="UP000318141">
    <property type="component" value="Unassembled WGS sequence"/>
</dbReference>
<evidence type="ECO:0000313" key="3">
    <source>
        <dbReference type="Proteomes" id="UP000318141"/>
    </source>
</evidence>
<dbReference type="CDD" id="cd07012">
    <property type="entry name" value="PBP2_Bug_TTT"/>
    <property type="match status" value="1"/>
</dbReference>
<reference evidence="2 3" key="1">
    <citation type="submission" date="2019-07" db="EMBL/GenBank/DDBJ databases">
        <title>Genome sequencing of lignin-degrading bacterial isolates.</title>
        <authorList>
            <person name="Gladden J."/>
        </authorList>
    </citation>
    <scope>NUCLEOTIDE SEQUENCE [LARGE SCALE GENOMIC DNA]</scope>
    <source>
        <strain evidence="2 3">J11</strain>
    </source>
</reference>
<sequence length="329" mass="33810">MNRRRMLARMVAIGAAIGAAPMLMVGARAQGLPNKPVTLVVPFAPGGNLDVVARAIAPALEQALGQNVIVDNRPGAGGVIGATLVSRAEPDGSTLLVTTPNAIVVLPRMTRTNFSLASFQPVGLVSTTPLVVVVKGDDKRFPDVKSLLAHIRANPGKVASGHAGPGTTNHMATLQLEDAASVKLNQVPYKGSAPALMDLIGGQIDMVVDQLSSSAPHIQSGALRALAVMSRDREPTLPKVPTLREAGLANFEATTATGLLAPAGTPPAVIDTLNAALRKTLADGAVRSRLATVGSVARSSSPQELLTAWQGEDARAQTLAASGRLKAAQ</sequence>
<comment type="similarity">
    <text evidence="1">Belongs to the UPF0065 (bug) family.</text>
</comment>
<dbReference type="Gene3D" id="3.40.190.10">
    <property type="entry name" value="Periplasmic binding protein-like II"/>
    <property type="match status" value="1"/>
</dbReference>
<dbReference type="Gene3D" id="3.40.190.150">
    <property type="entry name" value="Bordetella uptake gene, domain 1"/>
    <property type="match status" value="1"/>
</dbReference>
<keyword evidence="3" id="KW-1185">Reference proteome</keyword>
<evidence type="ECO:0000256" key="1">
    <source>
        <dbReference type="ARBA" id="ARBA00006987"/>
    </source>
</evidence>
<comment type="caution">
    <text evidence="2">The sequence shown here is derived from an EMBL/GenBank/DDBJ whole genome shotgun (WGS) entry which is preliminary data.</text>
</comment>
<dbReference type="Pfam" id="PF03401">
    <property type="entry name" value="TctC"/>
    <property type="match status" value="1"/>
</dbReference>
<evidence type="ECO:0000313" key="2">
    <source>
        <dbReference type="EMBL" id="TWG87241.1"/>
    </source>
</evidence>
<organism evidence="2 3">
    <name type="scientific">Cupriavidus gilardii J11</name>
    <dbReference type="NCBI Taxonomy" id="936133"/>
    <lineage>
        <taxon>Bacteria</taxon>
        <taxon>Pseudomonadati</taxon>
        <taxon>Pseudomonadota</taxon>
        <taxon>Betaproteobacteria</taxon>
        <taxon>Burkholderiales</taxon>
        <taxon>Burkholderiaceae</taxon>
        <taxon>Cupriavidus</taxon>
    </lineage>
</organism>
<dbReference type="PANTHER" id="PTHR42928:SF5">
    <property type="entry name" value="BLR1237 PROTEIN"/>
    <property type="match status" value="1"/>
</dbReference>
<gene>
    <name evidence="2" type="ORF">L602_001800000500</name>
</gene>
<dbReference type="InterPro" id="IPR042100">
    <property type="entry name" value="Bug_dom1"/>
</dbReference>
<dbReference type="PIRSF" id="PIRSF017082">
    <property type="entry name" value="YflP"/>
    <property type="match status" value="1"/>
</dbReference>
<dbReference type="PANTHER" id="PTHR42928">
    <property type="entry name" value="TRICARBOXYLATE-BINDING PROTEIN"/>
    <property type="match status" value="1"/>
</dbReference>
<dbReference type="AlphaFoldDB" id="A0A562BQ01"/>
<dbReference type="InterPro" id="IPR005064">
    <property type="entry name" value="BUG"/>
</dbReference>
<name>A0A562BQ01_9BURK</name>